<feature type="binding site" evidence="9">
    <location>
        <position position="168"/>
    </location>
    <ligand>
        <name>Zn(2+)</name>
        <dbReference type="ChEBI" id="CHEBI:29105"/>
    </ligand>
</feature>
<feature type="binding site" evidence="8">
    <location>
        <position position="321"/>
    </location>
    <ligand>
        <name>substrate</name>
    </ligand>
</feature>
<dbReference type="SUPFAM" id="SSF51445">
    <property type="entry name" value="(Trans)glycosidases"/>
    <property type="match status" value="1"/>
</dbReference>
<accession>A0AA95EXU2</accession>
<feature type="active site" description="Proton donor" evidence="7">
    <location>
        <position position="158"/>
    </location>
</feature>
<dbReference type="GO" id="GO:0009341">
    <property type="term" value="C:beta-galactosidase complex"/>
    <property type="evidence" value="ECO:0007669"/>
    <property type="project" value="InterPro"/>
</dbReference>
<dbReference type="CDD" id="cd03143">
    <property type="entry name" value="A4_beta-galactosidase_middle_domain"/>
    <property type="match status" value="1"/>
</dbReference>
<dbReference type="InterPro" id="IPR013739">
    <property type="entry name" value="Beta_galactosidase_C"/>
</dbReference>
<gene>
    <name evidence="13" type="ORF">P0Y55_02755</name>
</gene>
<evidence type="ECO:0000313" key="13">
    <source>
        <dbReference type="EMBL" id="WEK55019.1"/>
    </source>
</evidence>
<dbReference type="PIRSF" id="PIRSF001084">
    <property type="entry name" value="B-galactosidase"/>
    <property type="match status" value="1"/>
</dbReference>
<dbReference type="InterPro" id="IPR003476">
    <property type="entry name" value="Glyco_hydro_42"/>
</dbReference>
<dbReference type="InterPro" id="IPR013780">
    <property type="entry name" value="Glyco_hydro_b"/>
</dbReference>
<dbReference type="InterPro" id="IPR013738">
    <property type="entry name" value="Beta_galactosidase_Trimer"/>
</dbReference>
<reference evidence="13" key="1">
    <citation type="submission" date="2023-03" db="EMBL/GenBank/DDBJ databases">
        <title>Andean soil-derived lignocellulolytic bacterial consortium as a source of novel taxa and putative plastic-active enzymes.</title>
        <authorList>
            <person name="Diaz-Garcia L."/>
            <person name="Chuvochina M."/>
            <person name="Feuerriegel G."/>
            <person name="Bunk B."/>
            <person name="Sproer C."/>
            <person name="Streit W.R."/>
            <person name="Rodriguez L.M."/>
            <person name="Overmann J."/>
            <person name="Jimenez D.J."/>
        </authorList>
    </citation>
    <scope>NUCLEOTIDE SEQUENCE</scope>
    <source>
        <strain evidence="13">MAG 2441</strain>
    </source>
</reference>
<dbReference type="SUPFAM" id="SSF52317">
    <property type="entry name" value="Class I glutamine amidotransferase-like"/>
    <property type="match status" value="1"/>
</dbReference>
<evidence type="ECO:0000313" key="14">
    <source>
        <dbReference type="Proteomes" id="UP001178662"/>
    </source>
</evidence>
<keyword evidence="4 6" id="KW-0378">Hydrolase</keyword>
<evidence type="ECO:0000256" key="1">
    <source>
        <dbReference type="ARBA" id="ARBA00001412"/>
    </source>
</evidence>
<dbReference type="Pfam" id="PF08533">
    <property type="entry name" value="Glyco_hydro_42C"/>
    <property type="match status" value="1"/>
</dbReference>
<feature type="domain" description="Beta-galactosidase trimerisation" evidence="11">
    <location>
        <begin position="402"/>
        <end position="614"/>
    </location>
</feature>
<dbReference type="PANTHER" id="PTHR36447">
    <property type="entry name" value="BETA-GALACTOSIDASE GANA"/>
    <property type="match status" value="1"/>
</dbReference>
<dbReference type="Pfam" id="PF02449">
    <property type="entry name" value="Glyco_hydro_42"/>
    <property type="match status" value="1"/>
</dbReference>
<evidence type="ECO:0000256" key="3">
    <source>
        <dbReference type="ARBA" id="ARBA00012756"/>
    </source>
</evidence>
<keyword evidence="9" id="KW-0862">Zinc</keyword>
<dbReference type="Gene3D" id="3.40.50.880">
    <property type="match status" value="1"/>
</dbReference>
<keyword evidence="14" id="KW-1185">Reference proteome</keyword>
<protein>
    <recommendedName>
        <fullName evidence="3 6">Beta-galactosidase</fullName>
        <shortName evidence="6">Beta-gal</shortName>
        <ecNumber evidence="3 6">3.2.1.23</ecNumber>
    </recommendedName>
</protein>
<dbReference type="Gene3D" id="2.60.40.1180">
    <property type="entry name" value="Golgi alpha-mannosidase II"/>
    <property type="match status" value="1"/>
</dbReference>
<dbReference type="GO" id="GO:0046872">
    <property type="term" value="F:metal ion binding"/>
    <property type="evidence" value="ECO:0007669"/>
    <property type="project" value="UniProtKB-KW"/>
</dbReference>
<keyword evidence="9" id="KW-0479">Metal-binding</keyword>
<feature type="domain" description="Glycoside hydrolase family 42 N-terminal" evidence="10">
    <location>
        <begin position="20"/>
        <end position="391"/>
    </location>
</feature>
<feature type="binding site" evidence="9">
    <location>
        <position position="123"/>
    </location>
    <ligand>
        <name>Zn(2+)</name>
        <dbReference type="ChEBI" id="CHEBI:29105"/>
    </ligand>
</feature>
<proteinExistence type="inferred from homology"/>
<dbReference type="InterPro" id="IPR017853">
    <property type="entry name" value="GH"/>
</dbReference>
<dbReference type="Gene3D" id="3.20.20.80">
    <property type="entry name" value="Glycosidases"/>
    <property type="match status" value="1"/>
</dbReference>
<comment type="similarity">
    <text evidence="2 6">Belongs to the glycosyl hydrolase 42 family.</text>
</comment>
<name>A0AA95EXU2_9BACL</name>
<evidence type="ECO:0000259" key="12">
    <source>
        <dbReference type="Pfam" id="PF08533"/>
    </source>
</evidence>
<feature type="binding site" evidence="8">
    <location>
        <position position="119"/>
    </location>
    <ligand>
        <name>substrate</name>
    </ligand>
</feature>
<feature type="binding site" evidence="9">
    <location>
        <position position="165"/>
    </location>
    <ligand>
        <name>Zn(2+)</name>
        <dbReference type="ChEBI" id="CHEBI:29105"/>
    </ligand>
</feature>
<dbReference type="EC" id="3.2.1.23" evidence="3 6"/>
<dbReference type="PANTHER" id="PTHR36447:SF1">
    <property type="entry name" value="BETA-GALACTOSIDASE GANA"/>
    <property type="match status" value="1"/>
</dbReference>
<evidence type="ECO:0000256" key="4">
    <source>
        <dbReference type="ARBA" id="ARBA00022801"/>
    </source>
</evidence>
<evidence type="ECO:0000259" key="11">
    <source>
        <dbReference type="Pfam" id="PF08532"/>
    </source>
</evidence>
<evidence type="ECO:0000256" key="9">
    <source>
        <dbReference type="PIRSR" id="PIRSR001084-3"/>
    </source>
</evidence>
<evidence type="ECO:0000256" key="8">
    <source>
        <dbReference type="PIRSR" id="PIRSR001084-2"/>
    </source>
</evidence>
<feature type="binding site" evidence="9">
    <location>
        <position position="163"/>
    </location>
    <ligand>
        <name>Zn(2+)</name>
        <dbReference type="ChEBI" id="CHEBI:29105"/>
    </ligand>
</feature>
<keyword evidence="5 6" id="KW-0326">Glycosidase</keyword>
<dbReference type="AlphaFoldDB" id="A0AA95EXU2"/>
<dbReference type="InterPro" id="IPR029062">
    <property type="entry name" value="Class_I_gatase-like"/>
</dbReference>
<evidence type="ECO:0000256" key="6">
    <source>
        <dbReference type="PIRNR" id="PIRNR001084"/>
    </source>
</evidence>
<sequence length="690" mass="78202">MTRQHAPISPKLPGLMHGADYNPDQWLHDPAVLEEDVRLMKLAGCNVMAVGIFSWASLEPNEGQFTFEWMDQLLDRLHANGIFAWLATPSGARPAWMSQKYPEVLRVESNRVRNLHGMRHNHCYTSPVYREKTSLINRKLAERYGNHPAVVGWHISNEFGGDCHCDYCQVAFRDWLKAKYGSLDALNRAWWTAFWAHTYTSWDQIESPAPHGETMVHGLNLDWRRFVTSQTIDFCRHEIDSVRSVNPSLPATANMHMIEGLDYRKFSEVLDVISWDSYPTWHDYKDDSQLAASVAFYHDLFRSLKQKPFMLMESTPSLTNWQPVSKLKRPGMHQLSSLQAVAHGSDSVQYFQWRKSRGSSEKFHGAVIDHAGHENTRVFQDVAHLGQTLNHISEIVGTATPAETAILFDWDNRWALKDSQGPRNMGIKYEETVYAHHRALWKQGIATDIIGSEDSFDGYRLIVAPMLYLCREETGSKLQQFVEQGGTLVSTYWSGIVNESDLCHLGGFPGPLRKTLGIWAEEIEGLYDDDRNGLKMLNDNVLGLSGTYEAHEICELIHTEGAEVLGVYTDDFYVGRPALTLNRLGHGRAYYIATRLKEDFLSDFYATVTAEAGVNRALQTKLPQGVSATVRTNGTTDYVFLMNFSGEPQQVELDERNYTDMETGDSVSSTIGLPVNGVRLLKRQSTYSES</sequence>
<evidence type="ECO:0000256" key="5">
    <source>
        <dbReference type="ARBA" id="ARBA00023295"/>
    </source>
</evidence>
<comment type="catalytic activity">
    <reaction evidence="1 6">
        <text>Hydrolysis of terminal non-reducing beta-D-galactose residues in beta-D-galactosides.</text>
        <dbReference type="EC" id="3.2.1.23"/>
    </reaction>
</comment>
<dbReference type="Pfam" id="PF08532">
    <property type="entry name" value="Glyco_hydro_42M"/>
    <property type="match status" value="1"/>
</dbReference>
<evidence type="ECO:0000256" key="7">
    <source>
        <dbReference type="PIRSR" id="PIRSR001084-1"/>
    </source>
</evidence>
<organism evidence="13 14">
    <name type="scientific">Candidatus Cohnella colombiensis</name>
    <dbReference type="NCBI Taxonomy" id="3121368"/>
    <lineage>
        <taxon>Bacteria</taxon>
        <taxon>Bacillati</taxon>
        <taxon>Bacillota</taxon>
        <taxon>Bacilli</taxon>
        <taxon>Bacillales</taxon>
        <taxon>Paenibacillaceae</taxon>
        <taxon>Cohnella</taxon>
    </lineage>
</organism>
<dbReference type="GO" id="GO:0006012">
    <property type="term" value="P:galactose metabolic process"/>
    <property type="evidence" value="ECO:0007669"/>
    <property type="project" value="InterPro"/>
</dbReference>
<dbReference type="EMBL" id="CP119317">
    <property type="protein sequence ID" value="WEK55019.1"/>
    <property type="molecule type" value="Genomic_DNA"/>
</dbReference>
<evidence type="ECO:0000256" key="2">
    <source>
        <dbReference type="ARBA" id="ARBA00005940"/>
    </source>
</evidence>
<dbReference type="GO" id="GO:0004565">
    <property type="term" value="F:beta-galactosidase activity"/>
    <property type="evidence" value="ECO:0007669"/>
    <property type="project" value="UniProtKB-EC"/>
</dbReference>
<feature type="active site" description="Nucleophile" evidence="7">
    <location>
        <position position="313"/>
    </location>
</feature>
<feature type="domain" description="Beta-galactosidase C-terminal" evidence="12">
    <location>
        <begin position="625"/>
        <end position="682"/>
    </location>
</feature>
<evidence type="ECO:0000259" key="10">
    <source>
        <dbReference type="Pfam" id="PF02449"/>
    </source>
</evidence>
<dbReference type="InterPro" id="IPR013529">
    <property type="entry name" value="Glyco_hydro_42_N"/>
</dbReference>
<dbReference type="Proteomes" id="UP001178662">
    <property type="component" value="Chromosome"/>
</dbReference>
<feature type="binding site" evidence="8">
    <location>
        <position position="157"/>
    </location>
    <ligand>
        <name>substrate</name>
    </ligand>
</feature>